<feature type="compositionally biased region" description="Low complexity" evidence="10">
    <location>
        <begin position="75"/>
        <end position="103"/>
    </location>
</feature>
<dbReference type="InterPro" id="IPR018628">
    <property type="entry name" value="Coa3_CC"/>
</dbReference>
<keyword evidence="9" id="KW-0999">Mitochondrion inner membrane</keyword>
<dbReference type="AlphaFoldDB" id="A0AAD5VAR4"/>
<comment type="similarity">
    <text evidence="3 9">Belongs to the COA3 family.</text>
</comment>
<evidence type="ECO:0000256" key="2">
    <source>
        <dbReference type="ARBA" id="ARBA00004304"/>
    </source>
</evidence>
<keyword evidence="6 9" id="KW-1133">Transmembrane helix</keyword>
<evidence type="ECO:0000256" key="9">
    <source>
        <dbReference type="RuleBase" id="RU367056"/>
    </source>
</evidence>
<feature type="region of interest" description="Disordered" evidence="10">
    <location>
        <begin position="67"/>
        <end position="137"/>
    </location>
</feature>
<gene>
    <name evidence="12" type="ORF">NLI96_g1206</name>
</gene>
<comment type="function">
    <text evidence="1 9">Required for assembly of cytochrome c oxidase (complex IV).</text>
</comment>
<feature type="transmembrane region" description="Helical" evidence="9">
    <location>
        <begin position="38"/>
        <end position="56"/>
    </location>
</feature>
<accession>A0AAD5VAR4</accession>
<feature type="compositionally biased region" description="Basic and acidic residues" evidence="10">
    <location>
        <begin position="1"/>
        <end position="11"/>
    </location>
</feature>
<feature type="compositionally biased region" description="Low complexity" evidence="10">
    <location>
        <begin position="120"/>
        <end position="137"/>
    </location>
</feature>
<evidence type="ECO:0000313" key="12">
    <source>
        <dbReference type="EMBL" id="KAJ3490726.1"/>
    </source>
</evidence>
<feature type="compositionally biased region" description="Polar residues" evidence="10">
    <location>
        <begin position="12"/>
        <end position="22"/>
    </location>
</feature>
<dbReference type="GO" id="GO:0005743">
    <property type="term" value="C:mitochondrial inner membrane"/>
    <property type="evidence" value="ECO:0007669"/>
    <property type="project" value="UniProtKB-UniRule"/>
</dbReference>
<dbReference type="PANTHER" id="PTHR15642:SF3">
    <property type="entry name" value="CYTOCHROME C OXIDASE ASSEMBLY FACTOR 3 HOMOLOG, MITOCHONDRIAL"/>
    <property type="match status" value="1"/>
</dbReference>
<protein>
    <recommendedName>
        <fullName evidence="9">Cytochrome c oxidase assembly factor 3</fullName>
    </recommendedName>
</protein>
<dbReference type="EMBL" id="JANAWD010000023">
    <property type="protein sequence ID" value="KAJ3490726.1"/>
    <property type="molecule type" value="Genomic_DNA"/>
</dbReference>
<dbReference type="Pfam" id="PF09813">
    <property type="entry name" value="Coa3_cc"/>
    <property type="match status" value="1"/>
</dbReference>
<comment type="caution">
    <text evidence="12">The sequence shown here is derived from an EMBL/GenBank/DDBJ whole genome shotgun (WGS) entry which is preliminary data.</text>
</comment>
<evidence type="ECO:0000256" key="4">
    <source>
        <dbReference type="ARBA" id="ARBA00011351"/>
    </source>
</evidence>
<evidence type="ECO:0000313" key="13">
    <source>
        <dbReference type="Proteomes" id="UP001212997"/>
    </source>
</evidence>
<proteinExistence type="inferred from homology"/>
<dbReference type="Proteomes" id="UP001212997">
    <property type="component" value="Unassembled WGS sequence"/>
</dbReference>
<evidence type="ECO:0000256" key="6">
    <source>
        <dbReference type="ARBA" id="ARBA00022989"/>
    </source>
</evidence>
<comment type="subcellular location">
    <subcellularLocation>
        <location evidence="2">Mitochondrion membrane</location>
        <topology evidence="2">Single-pass membrane protein</topology>
    </subcellularLocation>
</comment>
<comment type="subunit">
    <text evidence="4 9">Component of 250-400 kDa complexes called cytochrome oxidase assembly intermediates or COA complexes.</text>
</comment>
<keyword evidence="7 9" id="KW-0496">Mitochondrion</keyword>
<evidence type="ECO:0000256" key="1">
    <source>
        <dbReference type="ARBA" id="ARBA00003064"/>
    </source>
</evidence>
<feature type="region of interest" description="Disordered" evidence="10">
    <location>
        <begin position="1"/>
        <end position="23"/>
    </location>
</feature>
<keyword evidence="5 9" id="KW-0812">Transmembrane</keyword>
<feature type="domain" description="Cytochrome c oxidase assembly factor 3 mitochondrial coiled-coil" evidence="11">
    <location>
        <begin position="25"/>
        <end position="71"/>
    </location>
</feature>
<evidence type="ECO:0000256" key="10">
    <source>
        <dbReference type="SAM" id="MobiDB-lite"/>
    </source>
</evidence>
<evidence type="ECO:0000256" key="3">
    <source>
        <dbReference type="ARBA" id="ARBA00007035"/>
    </source>
</evidence>
<evidence type="ECO:0000256" key="7">
    <source>
        <dbReference type="ARBA" id="ARBA00023128"/>
    </source>
</evidence>
<evidence type="ECO:0000259" key="11">
    <source>
        <dbReference type="Pfam" id="PF09813"/>
    </source>
</evidence>
<sequence>MADPYISRKDVNSSYRPKSNVMSPGLQRARAPFRFRNALTGGILASFAVGVWAYSLSAVAQDDFSDVDEEAKAISASNPPTTSPTSNPSPSSSNVVSATATPVQSITPAPVEVKSEEASSKGGIMSSISGWWWSSSK</sequence>
<keyword evidence="8 9" id="KW-0472">Membrane</keyword>
<reference evidence="12" key="1">
    <citation type="submission" date="2022-07" db="EMBL/GenBank/DDBJ databases">
        <title>Genome Sequence of Physisporinus lineatus.</title>
        <authorList>
            <person name="Buettner E."/>
        </authorList>
    </citation>
    <scope>NUCLEOTIDE SEQUENCE</scope>
    <source>
        <strain evidence="12">VT162</strain>
    </source>
</reference>
<dbReference type="InterPro" id="IPR041752">
    <property type="entry name" value="Coa3"/>
</dbReference>
<organism evidence="12 13">
    <name type="scientific">Meripilus lineatus</name>
    <dbReference type="NCBI Taxonomy" id="2056292"/>
    <lineage>
        <taxon>Eukaryota</taxon>
        <taxon>Fungi</taxon>
        <taxon>Dikarya</taxon>
        <taxon>Basidiomycota</taxon>
        <taxon>Agaricomycotina</taxon>
        <taxon>Agaricomycetes</taxon>
        <taxon>Polyporales</taxon>
        <taxon>Meripilaceae</taxon>
        <taxon>Meripilus</taxon>
    </lineage>
</organism>
<dbReference type="PANTHER" id="PTHR15642">
    <property type="entry name" value="CYTOCHROME C OXIDASE ASSEMBLY FACTOR 3, MITOCHONDRIAL"/>
    <property type="match status" value="1"/>
</dbReference>
<evidence type="ECO:0000256" key="8">
    <source>
        <dbReference type="ARBA" id="ARBA00023136"/>
    </source>
</evidence>
<name>A0AAD5VAR4_9APHY</name>
<dbReference type="GO" id="GO:0033617">
    <property type="term" value="P:mitochondrial respiratory chain complex IV assembly"/>
    <property type="evidence" value="ECO:0007669"/>
    <property type="project" value="UniProtKB-UniRule"/>
</dbReference>
<evidence type="ECO:0000256" key="5">
    <source>
        <dbReference type="ARBA" id="ARBA00022692"/>
    </source>
</evidence>
<keyword evidence="13" id="KW-1185">Reference proteome</keyword>